<reference evidence="3 4" key="1">
    <citation type="submission" date="2019-08" db="EMBL/GenBank/DDBJ databases">
        <title>Actinomadura sp. nov. CYP1-5 isolated from mountain soil.</title>
        <authorList>
            <person name="Songsumanus A."/>
            <person name="Kuncharoen N."/>
            <person name="Kudo T."/>
            <person name="Yuki M."/>
            <person name="Igarashi Y."/>
            <person name="Tanasupawat S."/>
        </authorList>
    </citation>
    <scope>NUCLEOTIDE SEQUENCE [LARGE SCALE GENOMIC DNA]</scope>
    <source>
        <strain evidence="3 4">GKU157</strain>
    </source>
</reference>
<dbReference type="InterPro" id="IPR045155">
    <property type="entry name" value="Beta-lactam_cat"/>
</dbReference>
<evidence type="ECO:0000256" key="1">
    <source>
        <dbReference type="SAM" id="SignalP"/>
    </source>
</evidence>
<feature type="signal peptide" evidence="1">
    <location>
        <begin position="1"/>
        <end position="21"/>
    </location>
</feature>
<evidence type="ECO:0000313" key="3">
    <source>
        <dbReference type="EMBL" id="TYC09466.1"/>
    </source>
</evidence>
<comment type="caution">
    <text evidence="3">The sequence shown here is derived from an EMBL/GenBank/DDBJ whole genome shotgun (WGS) entry which is preliminary data.</text>
</comment>
<accession>A0A5D0TVS6</accession>
<dbReference type="GO" id="GO:0008800">
    <property type="term" value="F:beta-lactamase activity"/>
    <property type="evidence" value="ECO:0007669"/>
    <property type="project" value="InterPro"/>
</dbReference>
<dbReference type="AlphaFoldDB" id="A0A5D0TVS6"/>
<dbReference type="InterPro" id="IPR000871">
    <property type="entry name" value="Beta-lactam_class-A"/>
</dbReference>
<dbReference type="Proteomes" id="UP000322634">
    <property type="component" value="Unassembled WGS sequence"/>
</dbReference>
<evidence type="ECO:0000313" key="4">
    <source>
        <dbReference type="Proteomes" id="UP000322634"/>
    </source>
</evidence>
<dbReference type="RefSeq" id="WP_148354358.1">
    <property type="nucleotide sequence ID" value="NZ_JBHSBF010000024.1"/>
</dbReference>
<dbReference type="SUPFAM" id="SSF56601">
    <property type="entry name" value="beta-lactamase/transpeptidase-like"/>
    <property type="match status" value="1"/>
</dbReference>
<keyword evidence="1" id="KW-0732">Signal</keyword>
<dbReference type="Pfam" id="PF13354">
    <property type="entry name" value="Beta-lactamase2"/>
    <property type="match status" value="1"/>
</dbReference>
<feature type="chain" id="PRO_5038523588" evidence="1">
    <location>
        <begin position="22"/>
        <end position="299"/>
    </location>
</feature>
<dbReference type="PANTHER" id="PTHR35333:SF3">
    <property type="entry name" value="BETA-LACTAMASE-TYPE TRANSPEPTIDASE FOLD CONTAINING PROTEIN"/>
    <property type="match status" value="1"/>
</dbReference>
<feature type="domain" description="Beta-lactamase class A catalytic" evidence="2">
    <location>
        <begin position="129"/>
        <end position="269"/>
    </location>
</feature>
<organism evidence="3 4">
    <name type="scientific">Actinomadura syzygii</name>
    <dbReference type="NCBI Taxonomy" id="1427538"/>
    <lineage>
        <taxon>Bacteria</taxon>
        <taxon>Bacillati</taxon>
        <taxon>Actinomycetota</taxon>
        <taxon>Actinomycetes</taxon>
        <taxon>Streptosporangiales</taxon>
        <taxon>Thermomonosporaceae</taxon>
        <taxon>Actinomadura</taxon>
    </lineage>
</organism>
<dbReference type="OrthoDB" id="3524371at2"/>
<keyword evidence="3" id="KW-0378">Hydrolase</keyword>
<gene>
    <name evidence="3" type="ORF">FXF65_35090</name>
</gene>
<evidence type="ECO:0000259" key="2">
    <source>
        <dbReference type="Pfam" id="PF13354"/>
    </source>
</evidence>
<proteinExistence type="predicted"/>
<name>A0A5D0TVS6_9ACTN</name>
<dbReference type="Gene3D" id="3.40.710.10">
    <property type="entry name" value="DD-peptidase/beta-lactamase superfamily"/>
    <property type="match status" value="1"/>
</dbReference>
<dbReference type="PANTHER" id="PTHR35333">
    <property type="entry name" value="BETA-LACTAMASE"/>
    <property type="match status" value="1"/>
</dbReference>
<keyword evidence="4" id="KW-1185">Reference proteome</keyword>
<dbReference type="InterPro" id="IPR012338">
    <property type="entry name" value="Beta-lactam/transpept-like"/>
</dbReference>
<protein>
    <submittedName>
        <fullName evidence="3">Serine hydrolase</fullName>
    </submittedName>
</protein>
<dbReference type="GO" id="GO:0046677">
    <property type="term" value="P:response to antibiotic"/>
    <property type="evidence" value="ECO:0007669"/>
    <property type="project" value="InterPro"/>
</dbReference>
<sequence length="299" mass="31109">MRRRIIVLAVAAGATALGVTAHRVVTHEPRREGVVAGATESARAAAKRGAAMANARPFDPAGLRQSVRAYVQGRPGKAGVMATDLRTGLSFGENEKGDFVTASVMKVDILASLVLQRQGGQRNLSGDQRALAGHMIRESDNSAADALYSAAGGSDGVRRANQRLGLRDTTPFAGSWGSSLTSPSDQVLLLRTLVSETSPIGAPGRGYILGLMGSVLREQAWGVSAAARPGERVALKNGWTPVYHQGHGWAVNSVGRITGPDHDFLVAVCSGDSPTMGAGVATVEHMAAMVVGTLRTARP</sequence>
<dbReference type="GO" id="GO:0030655">
    <property type="term" value="P:beta-lactam antibiotic catabolic process"/>
    <property type="evidence" value="ECO:0007669"/>
    <property type="project" value="InterPro"/>
</dbReference>
<dbReference type="EMBL" id="VSFF01000014">
    <property type="protein sequence ID" value="TYC09466.1"/>
    <property type="molecule type" value="Genomic_DNA"/>
</dbReference>